<gene>
    <name evidence="1" type="ORF">LCGC14_2640510</name>
</gene>
<proteinExistence type="predicted"/>
<accession>A0A0F8ZXS8</accession>
<sequence>MSLRIVHIPPKAKKTFKELIADALDIERAPDFSSKYIISPTRHIMDDRKRTIHKGLGPCYIPPVMMTLRQISKHVAVTFGNKSALPEEFSAPLISSIAGISIGYATLVAEFIREIKHKFPGAEHAHVATVLEGVFEKENTPDEVTKRVHECLDIMDLYNSSLERAGLSDSSDMILSAAGLVHNLDISLLVLDGFYEMTPVELKLAKALTSRADNTLALIPISHQDDDLSYCYSGEMADQFGVQPELVDISEKSSKSSSYEYFPAKGLEEEVEADINPMPTLAEYFNPNYADSGGVLQPFERRSPVVRHSASSHEKLSGMQGSSLYSLGCNRHAICAGSPFCIEGSMDAGKQFHSTSALSSVTPARIHDSDLPK</sequence>
<dbReference type="EMBL" id="LAZR01045527">
    <property type="protein sequence ID" value="KKK98663.1"/>
    <property type="molecule type" value="Genomic_DNA"/>
</dbReference>
<evidence type="ECO:0000313" key="1">
    <source>
        <dbReference type="EMBL" id="KKK98663.1"/>
    </source>
</evidence>
<reference evidence="1" key="1">
    <citation type="journal article" date="2015" name="Nature">
        <title>Complex archaea that bridge the gap between prokaryotes and eukaryotes.</title>
        <authorList>
            <person name="Spang A."/>
            <person name="Saw J.H."/>
            <person name="Jorgensen S.L."/>
            <person name="Zaremba-Niedzwiedzka K."/>
            <person name="Martijn J."/>
            <person name="Lind A.E."/>
            <person name="van Eijk R."/>
            <person name="Schleper C."/>
            <person name="Guy L."/>
            <person name="Ettema T.J."/>
        </authorList>
    </citation>
    <scope>NUCLEOTIDE SEQUENCE</scope>
</reference>
<dbReference type="AlphaFoldDB" id="A0A0F8ZXS8"/>
<name>A0A0F8ZXS8_9ZZZZ</name>
<organism evidence="1">
    <name type="scientific">marine sediment metagenome</name>
    <dbReference type="NCBI Taxonomy" id="412755"/>
    <lineage>
        <taxon>unclassified sequences</taxon>
        <taxon>metagenomes</taxon>
        <taxon>ecological metagenomes</taxon>
    </lineage>
</organism>
<comment type="caution">
    <text evidence="1">The sequence shown here is derived from an EMBL/GenBank/DDBJ whole genome shotgun (WGS) entry which is preliminary data.</text>
</comment>
<protein>
    <submittedName>
        <fullName evidence="1">Uncharacterized protein</fullName>
    </submittedName>
</protein>